<dbReference type="Proteomes" id="UP001054846">
    <property type="component" value="Chromosome"/>
</dbReference>
<evidence type="ECO:0000313" key="9">
    <source>
        <dbReference type="EMBL" id="UFP96871.1"/>
    </source>
</evidence>
<evidence type="ECO:0000313" key="10">
    <source>
        <dbReference type="Proteomes" id="UP001054846"/>
    </source>
</evidence>
<keyword evidence="3" id="KW-0540">Nuclease</keyword>
<accession>A0ABY3PT16</accession>
<dbReference type="PANTHER" id="PTHR33653">
    <property type="entry name" value="RIBONUCLEASE VAPC2"/>
    <property type="match status" value="1"/>
</dbReference>
<evidence type="ECO:0000256" key="5">
    <source>
        <dbReference type="ARBA" id="ARBA00022801"/>
    </source>
</evidence>
<evidence type="ECO:0000256" key="7">
    <source>
        <dbReference type="ARBA" id="ARBA00038093"/>
    </source>
</evidence>
<feature type="domain" description="PIN" evidence="8">
    <location>
        <begin position="1"/>
        <end position="129"/>
    </location>
</feature>
<evidence type="ECO:0000256" key="4">
    <source>
        <dbReference type="ARBA" id="ARBA00022723"/>
    </source>
</evidence>
<dbReference type="InterPro" id="IPR050556">
    <property type="entry name" value="Type_II_TA_system_RNase"/>
</dbReference>
<sequence length="140" mass="15644">MLDTNIVSYFLRDADGGSILSRKILSTPSAHLFITVITMEEMLGGTLSYVQRVRLKPEVIGTYARFLEMFQVLQAFRVLPYSSEAERFFSDLPPESRRVGTQDCRIAAIAPTHAYTLVSANAADFRKIGGVRVEDWTAPP</sequence>
<name>A0ABY3PT16_9CYAN</name>
<reference evidence="9 10" key="1">
    <citation type="journal article" date="2021" name="Genome Biol. Evol.">
        <title>Complete Genome Sequencing of a Novel Gloeobacter Species from a Waterfall Cave in Mexico.</title>
        <authorList>
            <person name="Saw J.H."/>
            <person name="Cardona T."/>
            <person name="Montejano G."/>
        </authorList>
    </citation>
    <scope>NUCLEOTIDE SEQUENCE [LARGE SCALE GENOMIC DNA]</scope>
    <source>
        <strain evidence="9">MG652769</strain>
    </source>
</reference>
<dbReference type="Pfam" id="PF01850">
    <property type="entry name" value="PIN"/>
    <property type="match status" value="1"/>
</dbReference>
<keyword evidence="6" id="KW-0460">Magnesium</keyword>
<dbReference type="EMBL" id="CP063845">
    <property type="protein sequence ID" value="UFP96871.1"/>
    <property type="molecule type" value="Genomic_DNA"/>
</dbReference>
<keyword evidence="4" id="KW-0479">Metal-binding</keyword>
<comment type="similarity">
    <text evidence="7">Belongs to the PINc/VapC protein family.</text>
</comment>
<evidence type="ECO:0000259" key="8">
    <source>
        <dbReference type="Pfam" id="PF01850"/>
    </source>
</evidence>
<comment type="cofactor">
    <cofactor evidence="1">
        <name>Mg(2+)</name>
        <dbReference type="ChEBI" id="CHEBI:18420"/>
    </cofactor>
</comment>
<dbReference type="InterPro" id="IPR002716">
    <property type="entry name" value="PIN_dom"/>
</dbReference>
<keyword evidence="2" id="KW-1277">Toxin-antitoxin system</keyword>
<dbReference type="InterPro" id="IPR029060">
    <property type="entry name" value="PIN-like_dom_sf"/>
</dbReference>
<keyword evidence="10" id="KW-1185">Reference proteome</keyword>
<dbReference type="PANTHER" id="PTHR33653:SF1">
    <property type="entry name" value="RIBONUCLEASE VAPC2"/>
    <property type="match status" value="1"/>
</dbReference>
<dbReference type="CDD" id="cd09881">
    <property type="entry name" value="PIN_VapC4-5_FitB-like"/>
    <property type="match status" value="1"/>
</dbReference>
<evidence type="ECO:0000256" key="2">
    <source>
        <dbReference type="ARBA" id="ARBA00022649"/>
    </source>
</evidence>
<dbReference type="Gene3D" id="3.40.50.1010">
    <property type="entry name" value="5'-nuclease"/>
    <property type="match status" value="1"/>
</dbReference>
<gene>
    <name evidence="9" type="ORF">ISF26_00765</name>
</gene>
<evidence type="ECO:0000256" key="6">
    <source>
        <dbReference type="ARBA" id="ARBA00022842"/>
    </source>
</evidence>
<organism evidence="9 10">
    <name type="scientific">Gloeobacter morelensis MG652769</name>
    <dbReference type="NCBI Taxonomy" id="2781736"/>
    <lineage>
        <taxon>Bacteria</taxon>
        <taxon>Bacillati</taxon>
        <taxon>Cyanobacteriota</taxon>
        <taxon>Cyanophyceae</taxon>
        <taxon>Gloeobacterales</taxon>
        <taxon>Gloeobacteraceae</taxon>
        <taxon>Gloeobacter</taxon>
        <taxon>Gloeobacter morelensis</taxon>
    </lineage>
</organism>
<protein>
    <submittedName>
        <fullName evidence="9">Type II toxin-antitoxin system VapC family toxin</fullName>
    </submittedName>
</protein>
<evidence type="ECO:0000256" key="1">
    <source>
        <dbReference type="ARBA" id="ARBA00001946"/>
    </source>
</evidence>
<dbReference type="SUPFAM" id="SSF88723">
    <property type="entry name" value="PIN domain-like"/>
    <property type="match status" value="1"/>
</dbReference>
<evidence type="ECO:0000256" key="3">
    <source>
        <dbReference type="ARBA" id="ARBA00022722"/>
    </source>
</evidence>
<keyword evidence="5" id="KW-0378">Hydrolase</keyword>
<proteinExistence type="inferred from homology"/>